<dbReference type="Proteomes" id="UP000663791">
    <property type="component" value="Unassembled WGS sequence"/>
</dbReference>
<evidence type="ECO:0000256" key="1">
    <source>
        <dbReference type="ARBA" id="ARBA00022741"/>
    </source>
</evidence>
<dbReference type="PROSITE" id="PS50043">
    <property type="entry name" value="HTH_LUXR_2"/>
    <property type="match status" value="1"/>
</dbReference>
<organism evidence="5 6">
    <name type="scientific">Nocardioides faecalis</name>
    <dbReference type="NCBI Taxonomy" id="2803858"/>
    <lineage>
        <taxon>Bacteria</taxon>
        <taxon>Bacillati</taxon>
        <taxon>Actinomycetota</taxon>
        <taxon>Actinomycetes</taxon>
        <taxon>Propionibacteriales</taxon>
        <taxon>Nocardioidaceae</taxon>
        <taxon>Nocardioides</taxon>
    </lineage>
</organism>
<name>A0A938Y7B5_9ACTN</name>
<accession>A0A938Y7B5</accession>
<dbReference type="RefSeq" id="WP_205289831.1">
    <property type="nucleotide sequence ID" value="NZ_CP074406.1"/>
</dbReference>
<dbReference type="Gene3D" id="1.10.10.10">
    <property type="entry name" value="Winged helix-like DNA-binding domain superfamily/Winged helix DNA-binding domain"/>
    <property type="match status" value="1"/>
</dbReference>
<dbReference type="InterPro" id="IPR011990">
    <property type="entry name" value="TPR-like_helical_dom_sf"/>
</dbReference>
<sequence length="1004" mass="107923">MTHSSPRMIGRDSELDELAGLLDDAARAAAGGAGRHVLLLSGDAGVGKTRLLRALHDRAVDRDWQVLAGHCLDFGDSALPYLPFSEVIGRLAAGAPDLVEAVAVEHPALGRLQPGRRTRGSEEGADADAPQATDRRDLFAAMHALLECAAEQAPVLLVVEDLHWADQSTRDMLGYLFGRPFAHPVAVVASYRSDDLHRRHPLRRQVAEWTRMAPVSRVALAPLPERAVRQLIRELSEGRRLLDDPAVSRIVDRAEGNAFFVEELVCAGCPVDDLPADLADLLLVRLDRLSDAAREVVRVASVAGRRVSHELLLAASGVDEAAFDAGVRQAVEMNLLEAVGERYSFRHALLGEAVYDDLLPGERVRIHARYVAALADGGLGTAAELALHARRANDLDRAVGAGIAAGDEAMAVGGPDEAARHYEQVLELLEDAERVRRLDVDHARIVVKAADALITGGDTLRAAALLEQHIARLPADADPAARARLLSTYADLLTIIETDVDHVALSRRAVELAGTDDTPLRAKVLAVHARVLSYEGHEDEAQGFATEALALAERLARPVLVSEAITTLSGLRMKRVVGTEQESLRAALRTAVERAEASGAQQAEVRGRFLLGRSHQDSAEWETAAEWFRSAVTCGERAGLPWAPYILESRWQLAAVQHARGEWDDVLQLTGIAEDPDGPPIPRALLMPVRLAVLSARGHDVSARLAELRPLWDDERGVAVHAAGVGLELLEGVAALALYDDVVTVVARLWEERFGARLRLAAQTLAALSRAMPAASAAERRQLLTHVDRLRRDGEEVLTDQRESGNRWGPEGQAWAVRLVAEHARAHWLAGGVGDREALLDTWRRSVEAMQKLGHVPEQARVRASYAEILRHVGEPARAQAEAEAARELADRLAAPGLLAGTAAARHAGSHAGRDPAKGSVTGSGRTASRRAAGRSVGSALTARESEILALLAQGRSNGEIGKQLFIATKTVSVHVSNILAKLGAAGRTEAAAIAHRDGLLPRE</sequence>
<proteinExistence type="predicted"/>
<evidence type="ECO:0000256" key="2">
    <source>
        <dbReference type="ARBA" id="ARBA00022840"/>
    </source>
</evidence>
<evidence type="ECO:0000259" key="4">
    <source>
        <dbReference type="PROSITE" id="PS50043"/>
    </source>
</evidence>
<dbReference type="InterPro" id="IPR036388">
    <property type="entry name" value="WH-like_DNA-bd_sf"/>
</dbReference>
<evidence type="ECO:0000313" key="5">
    <source>
        <dbReference type="EMBL" id="MBM9458539.1"/>
    </source>
</evidence>
<dbReference type="EMBL" id="JAERTX010000001">
    <property type="protein sequence ID" value="MBM9458539.1"/>
    <property type="molecule type" value="Genomic_DNA"/>
</dbReference>
<dbReference type="SUPFAM" id="SSF46894">
    <property type="entry name" value="C-terminal effector domain of the bipartite response regulators"/>
    <property type="match status" value="1"/>
</dbReference>
<dbReference type="PRINTS" id="PR00038">
    <property type="entry name" value="HTHLUXR"/>
</dbReference>
<dbReference type="AlphaFoldDB" id="A0A938Y7B5"/>
<dbReference type="InterPro" id="IPR016032">
    <property type="entry name" value="Sig_transdc_resp-reg_C-effctor"/>
</dbReference>
<dbReference type="InterPro" id="IPR041664">
    <property type="entry name" value="AAA_16"/>
</dbReference>
<dbReference type="PANTHER" id="PTHR16305:SF35">
    <property type="entry name" value="TRANSCRIPTIONAL ACTIVATOR DOMAIN"/>
    <property type="match status" value="1"/>
</dbReference>
<dbReference type="SUPFAM" id="SSF48452">
    <property type="entry name" value="TPR-like"/>
    <property type="match status" value="2"/>
</dbReference>
<dbReference type="InterPro" id="IPR027417">
    <property type="entry name" value="P-loop_NTPase"/>
</dbReference>
<comment type="caution">
    <text evidence="5">The sequence shown here is derived from an EMBL/GenBank/DDBJ whole genome shotgun (WGS) entry which is preliminary data.</text>
</comment>
<dbReference type="SUPFAM" id="SSF52540">
    <property type="entry name" value="P-loop containing nucleoside triphosphate hydrolases"/>
    <property type="match status" value="1"/>
</dbReference>
<evidence type="ECO:0000313" key="6">
    <source>
        <dbReference type="Proteomes" id="UP000663791"/>
    </source>
</evidence>
<dbReference type="CDD" id="cd06170">
    <property type="entry name" value="LuxR_C_like"/>
    <property type="match status" value="1"/>
</dbReference>
<dbReference type="PROSITE" id="PS00622">
    <property type="entry name" value="HTH_LUXR_1"/>
    <property type="match status" value="1"/>
</dbReference>
<dbReference type="Pfam" id="PF00196">
    <property type="entry name" value="GerE"/>
    <property type="match status" value="1"/>
</dbReference>
<dbReference type="GO" id="GO:0005524">
    <property type="term" value="F:ATP binding"/>
    <property type="evidence" value="ECO:0007669"/>
    <property type="project" value="UniProtKB-KW"/>
</dbReference>
<feature type="region of interest" description="Disordered" evidence="3">
    <location>
        <begin position="110"/>
        <end position="133"/>
    </location>
</feature>
<dbReference type="GO" id="GO:0003677">
    <property type="term" value="F:DNA binding"/>
    <property type="evidence" value="ECO:0007669"/>
    <property type="project" value="InterPro"/>
</dbReference>
<dbReference type="Gene3D" id="1.25.40.10">
    <property type="entry name" value="Tetratricopeptide repeat domain"/>
    <property type="match status" value="1"/>
</dbReference>
<dbReference type="GO" id="GO:0005737">
    <property type="term" value="C:cytoplasm"/>
    <property type="evidence" value="ECO:0007669"/>
    <property type="project" value="TreeGrafter"/>
</dbReference>
<feature type="region of interest" description="Disordered" evidence="3">
    <location>
        <begin position="904"/>
        <end position="938"/>
    </location>
</feature>
<dbReference type="PANTHER" id="PTHR16305">
    <property type="entry name" value="TESTICULAR SOLUBLE ADENYLYL CYCLASE"/>
    <property type="match status" value="1"/>
</dbReference>
<dbReference type="GO" id="GO:0006355">
    <property type="term" value="P:regulation of DNA-templated transcription"/>
    <property type="evidence" value="ECO:0007669"/>
    <property type="project" value="InterPro"/>
</dbReference>
<reference evidence="5" key="1">
    <citation type="submission" date="2021-01" db="EMBL/GenBank/DDBJ databases">
        <title>Novel species in genus Nocardioides.</title>
        <authorList>
            <person name="Zhang G."/>
        </authorList>
    </citation>
    <scope>NUCLEOTIDE SEQUENCE</scope>
    <source>
        <strain evidence="5">Zg-536</strain>
    </source>
</reference>
<keyword evidence="1" id="KW-0547">Nucleotide-binding</keyword>
<dbReference type="SMART" id="SM00421">
    <property type="entry name" value="HTH_LUXR"/>
    <property type="match status" value="1"/>
</dbReference>
<keyword evidence="2" id="KW-0067">ATP-binding</keyword>
<gene>
    <name evidence="5" type="ORF">JK386_01340</name>
</gene>
<dbReference type="InterPro" id="IPR000792">
    <property type="entry name" value="Tscrpt_reg_LuxR_C"/>
</dbReference>
<dbReference type="GO" id="GO:0004016">
    <property type="term" value="F:adenylate cyclase activity"/>
    <property type="evidence" value="ECO:0007669"/>
    <property type="project" value="TreeGrafter"/>
</dbReference>
<evidence type="ECO:0000256" key="3">
    <source>
        <dbReference type="SAM" id="MobiDB-lite"/>
    </source>
</evidence>
<dbReference type="Pfam" id="PF13191">
    <property type="entry name" value="AAA_16"/>
    <property type="match status" value="1"/>
</dbReference>
<keyword evidence="6" id="KW-1185">Reference proteome</keyword>
<protein>
    <submittedName>
        <fullName evidence="5">AAA family ATPase</fullName>
    </submittedName>
</protein>
<dbReference type="Gene3D" id="3.40.50.300">
    <property type="entry name" value="P-loop containing nucleotide triphosphate hydrolases"/>
    <property type="match status" value="1"/>
</dbReference>
<feature type="domain" description="HTH luxR-type" evidence="4">
    <location>
        <begin position="934"/>
        <end position="999"/>
    </location>
</feature>